<evidence type="ECO:0000256" key="2">
    <source>
        <dbReference type="ARBA" id="ARBA00022723"/>
    </source>
</evidence>
<proteinExistence type="inferred from homology"/>
<evidence type="ECO:0000256" key="4">
    <source>
        <dbReference type="ARBA" id="ARBA00023239"/>
    </source>
</evidence>
<dbReference type="PANTHER" id="PTHR33337">
    <property type="entry name" value="GFA DOMAIN-CONTAINING PROTEIN"/>
    <property type="match status" value="1"/>
</dbReference>
<dbReference type="SUPFAM" id="SSF51316">
    <property type="entry name" value="Mss4-like"/>
    <property type="match status" value="1"/>
</dbReference>
<comment type="similarity">
    <text evidence="1">Belongs to the Gfa family.</text>
</comment>
<evidence type="ECO:0000256" key="1">
    <source>
        <dbReference type="ARBA" id="ARBA00005495"/>
    </source>
</evidence>
<keyword evidence="4" id="KW-0456">Lyase</keyword>
<dbReference type="PANTHER" id="PTHR33337:SF40">
    <property type="entry name" value="CENP-V_GFA DOMAIN-CONTAINING PROTEIN-RELATED"/>
    <property type="match status" value="1"/>
</dbReference>
<dbReference type="KEGG" id="hch:HCH_03628"/>
<gene>
    <name evidence="6" type="ordered locus">HCH_03628</name>
</gene>
<dbReference type="InterPro" id="IPR006913">
    <property type="entry name" value="CENP-V/GFA"/>
</dbReference>
<organism evidence="6 7">
    <name type="scientific">Hahella chejuensis (strain KCTC 2396)</name>
    <dbReference type="NCBI Taxonomy" id="349521"/>
    <lineage>
        <taxon>Bacteria</taxon>
        <taxon>Pseudomonadati</taxon>
        <taxon>Pseudomonadota</taxon>
        <taxon>Gammaproteobacteria</taxon>
        <taxon>Oceanospirillales</taxon>
        <taxon>Hahellaceae</taxon>
        <taxon>Hahella</taxon>
    </lineage>
</organism>
<name>Q2SG56_HAHCH</name>
<dbReference type="GO" id="GO:0046872">
    <property type="term" value="F:metal ion binding"/>
    <property type="evidence" value="ECO:0007669"/>
    <property type="project" value="UniProtKB-KW"/>
</dbReference>
<keyword evidence="2" id="KW-0479">Metal-binding</keyword>
<evidence type="ECO:0000259" key="5">
    <source>
        <dbReference type="PROSITE" id="PS51891"/>
    </source>
</evidence>
<sequence>MELEMSARHHGSCLCGEARFEIEGDFESFYLCHCAYCRKDTGSAHASNLFSTKAQLVWLSGEEQVKIFTLPGTQHNKSFCLHCGSALPNIQMNGQLLAVPAGSLDSKVTIKPNAHIFVESRAEWDTELEKAPMVERGPQ</sequence>
<reference evidence="6 7" key="1">
    <citation type="journal article" date="2005" name="Nucleic Acids Res.">
        <title>Genomic blueprint of Hahella chejuensis, a marine microbe producing an algicidal agent.</title>
        <authorList>
            <person name="Jeong H."/>
            <person name="Yim J.H."/>
            <person name="Lee C."/>
            <person name="Choi S.-H."/>
            <person name="Park Y.K."/>
            <person name="Yoon S.H."/>
            <person name="Hur C.-G."/>
            <person name="Kang H.-Y."/>
            <person name="Kim D."/>
            <person name="Lee H.H."/>
            <person name="Park K.H."/>
            <person name="Park S.-H."/>
            <person name="Park H.-S."/>
            <person name="Lee H.K."/>
            <person name="Oh T.K."/>
            <person name="Kim J.F."/>
        </authorList>
    </citation>
    <scope>NUCLEOTIDE SEQUENCE [LARGE SCALE GENOMIC DNA]</scope>
    <source>
        <strain evidence="6 7">KCTC 2396</strain>
    </source>
</reference>
<evidence type="ECO:0000313" key="7">
    <source>
        <dbReference type="Proteomes" id="UP000000238"/>
    </source>
</evidence>
<dbReference type="InterPro" id="IPR011057">
    <property type="entry name" value="Mss4-like_sf"/>
</dbReference>
<dbReference type="eggNOG" id="COG3791">
    <property type="taxonomic scope" value="Bacteria"/>
</dbReference>
<evidence type="ECO:0000256" key="3">
    <source>
        <dbReference type="ARBA" id="ARBA00022833"/>
    </source>
</evidence>
<accession>Q2SG56</accession>
<dbReference type="Proteomes" id="UP000000238">
    <property type="component" value="Chromosome"/>
</dbReference>
<dbReference type="EMBL" id="CP000155">
    <property type="protein sequence ID" value="ABC30368.1"/>
    <property type="molecule type" value="Genomic_DNA"/>
</dbReference>
<evidence type="ECO:0000313" key="6">
    <source>
        <dbReference type="EMBL" id="ABC30368.1"/>
    </source>
</evidence>
<dbReference type="GO" id="GO:0016846">
    <property type="term" value="F:carbon-sulfur lyase activity"/>
    <property type="evidence" value="ECO:0007669"/>
    <property type="project" value="InterPro"/>
</dbReference>
<dbReference type="PROSITE" id="PS51891">
    <property type="entry name" value="CENP_V_GFA"/>
    <property type="match status" value="1"/>
</dbReference>
<dbReference type="Pfam" id="PF04828">
    <property type="entry name" value="GFA"/>
    <property type="match status" value="1"/>
</dbReference>
<feature type="domain" description="CENP-V/GFA" evidence="5">
    <location>
        <begin position="9"/>
        <end position="125"/>
    </location>
</feature>
<dbReference type="Gene3D" id="3.90.1590.10">
    <property type="entry name" value="glutathione-dependent formaldehyde- activating enzyme (gfa)"/>
    <property type="match status" value="1"/>
</dbReference>
<keyword evidence="7" id="KW-1185">Reference proteome</keyword>
<dbReference type="HOGENOM" id="CLU_055491_4_2_6"/>
<protein>
    <submittedName>
        <fullName evidence="6">Uncharacterized conserved protein</fullName>
    </submittedName>
</protein>
<keyword evidence="3" id="KW-0862">Zinc</keyword>
<dbReference type="AlphaFoldDB" id="Q2SG56"/>